<feature type="repeat" description="RCC1" evidence="3">
    <location>
        <begin position="889"/>
        <end position="939"/>
    </location>
</feature>
<feature type="compositionally biased region" description="Gly residues" evidence="4">
    <location>
        <begin position="605"/>
        <end position="622"/>
    </location>
</feature>
<feature type="domain" description="RCC1-like" evidence="5">
    <location>
        <begin position="1247"/>
        <end position="1613"/>
    </location>
</feature>
<dbReference type="Pfam" id="PF00415">
    <property type="entry name" value="RCC1"/>
    <property type="match status" value="1"/>
</dbReference>
<feature type="repeat" description="RCC1" evidence="3">
    <location>
        <begin position="1766"/>
        <end position="1815"/>
    </location>
</feature>
<feature type="region of interest" description="Disordered" evidence="4">
    <location>
        <begin position="2025"/>
        <end position="2109"/>
    </location>
</feature>
<name>A0ABD3MVQ6_9STRA</name>
<feature type="repeat" description="RCC1" evidence="3">
    <location>
        <begin position="1968"/>
        <end position="2019"/>
    </location>
</feature>
<evidence type="ECO:0000259" key="5">
    <source>
        <dbReference type="Pfam" id="PF25390"/>
    </source>
</evidence>
<feature type="repeat" description="RCC1" evidence="3">
    <location>
        <begin position="1096"/>
        <end position="1147"/>
    </location>
</feature>
<feature type="domain" description="RCC1-like" evidence="5">
    <location>
        <begin position="768"/>
        <end position="1143"/>
    </location>
</feature>
<feature type="compositionally biased region" description="Basic and acidic residues" evidence="4">
    <location>
        <begin position="270"/>
        <end position="280"/>
    </location>
</feature>
<evidence type="ECO:0000256" key="1">
    <source>
        <dbReference type="ARBA" id="ARBA00022658"/>
    </source>
</evidence>
<dbReference type="InterPro" id="IPR000408">
    <property type="entry name" value="Reg_chr_condens"/>
</dbReference>
<comment type="caution">
    <text evidence="6">The sequence shown here is derived from an EMBL/GenBank/DDBJ whole genome shotgun (WGS) entry which is preliminary data.</text>
</comment>
<gene>
    <name evidence="6" type="ORF">ACHAWO_004027</name>
</gene>
<protein>
    <recommendedName>
        <fullName evidence="5">RCC1-like domain-containing protein</fullName>
    </recommendedName>
</protein>
<evidence type="ECO:0000313" key="6">
    <source>
        <dbReference type="EMBL" id="KAL3767949.1"/>
    </source>
</evidence>
<feature type="region of interest" description="Disordered" evidence="4">
    <location>
        <begin position="444"/>
        <end position="761"/>
    </location>
</feature>
<feature type="compositionally biased region" description="Low complexity" evidence="4">
    <location>
        <begin position="586"/>
        <end position="599"/>
    </location>
</feature>
<evidence type="ECO:0000256" key="3">
    <source>
        <dbReference type="PROSITE-ProRule" id="PRU00235"/>
    </source>
</evidence>
<feature type="domain" description="RCC1-like" evidence="5">
    <location>
        <begin position="1648"/>
        <end position="2015"/>
    </location>
</feature>
<feature type="compositionally biased region" description="Low complexity" evidence="4">
    <location>
        <begin position="2025"/>
        <end position="2047"/>
    </location>
</feature>
<sequence>MESSTRRRKMKETRSSVASHTIATLAALSVLTVAISAHQQHPQPVTNVTELNSSSSYVVSDSRRLEPRRKPANVDHANRMNAVPPMLTKTNVINSIQKKQAPHAIQKKQSPYYPSIETGTCLNDNGYPDYYLYDVKSYFFQSPRECCERHFGNSVDAKGGGMLKDGGVGKCLTAVAGDKIVNSSLDQQQHPGMATAGVGHHSMFNAAKTEKMPIPGSSDAIASSIDAGKSDKLSSDASMEVGKADKPDHPSKMFPKPPMPHWGSSTGTIKGDKMAEEKESNPAGKMPPKVYPKPPYVSTGIGKSGKSEAMPGSSMWGPESKISKPPVMNDMPDSSYWGLDSKTSKPSDMEMVPPGPSDLPTGLPPKRPPPPELNGSQGWNPGWNQPPPHSEMHPYPKSSKAKSHKSAKAKSAKSKAGKAKASAPWWGDDDYTYSPTYMPTESDDAWQMGWMGGGGSNSQNQHNGRPDGKPMAKPDMRPPGGKPVNEKPNNGWWGSQMPEKQQRPMQRPGEEPGYMKPNNGWWGGQVPEKPQRPTQGPDWAGGMADISGGKPTNVKPNNGWWGSQMPEKPKPDWSGGHKPDTGSHPGWSGSAWGNSWGSSVPNWGTGWGGDSWGSGWWGGWGDGYKPPIPSMPSPKPNSSTPTAKPTGLFPTETLGPSQSPFRMPTYSPSNSPPTYSPTPAGGTYSPTPSADTYDPTPFSSTYAPSPTSSGSTPNGGFPTLNPTLGPTDDGEVKTPSPGSQGMPTFSPTAMPTPEGDNTPRPTPEPLELCVWGSAYSSGQVDEGEVISVPFSTGVTGVDASAGSKYSLLVTASGVVMASGQVDLDNYHGHLGIQTDDLLQGTNEFQEISHVFDESEGKETDPPMFEKVFAGVENAPGSGIIHSVFLDTEGRAWASGSNSKGQLCLGDSSDRLIPTMISLEGVHIVDVAIGGEHTLLLDKDGNVFGCGSNEMGQLGLSSSTITTDIPLKLYTLPLVSSVSSGRDHSLFIANDGIYVTGDNSFGQLCVDTKGEPLFEPQALDIPFDIITAFQAIFSSSYILFSDGSVIGCGNNNVGQLGNGEEKELVTFEPTVVETEGLVIGLLGTGSSAKSVFFITDEEVYGTGANSNGQLGVGDTDDRNVPTLVGFGSEVEIGLLSAGEDHTLALCPPVLEGFPTFSPSEVHGTILPTFLTTENATEPTLSPTFLTTENGTIPTLSPTFLTTDNGTLPTASPSLLTTENVTATYAPTPAATSGAPSTYSPTLQGFNFFFWGNPESIGQESDENVTQPLTIDGDVSYASAGSKYSVIVMMDGSALTSGVIGSLDEYRGHLGIETDMLVTGVNAFQTISNISDTNGTILDAPEFDQAFAGVENEISSGIIHTILLDRQGNAYATGSNSQGQLCIGDKEDRFIPAQIPIEGPIVDVAIGGEHTLLLHENGTVYVCGSNEAGQIGLGEDVSQTSSPVMLDVISTISSVSAGVAHSLMIAEDGVYVTGDNSYGQLCFNSTEFLSSPMMIDIPIKNIVSFEAIKYSSYILYIDGSVNACGRNDYGQLGDGTNDDKILTEVVIDKAVRSMFTGPSAESIFFLTEDETMFGTGYNFWGNLGVGDQENRALPARVQFSEQVLTSALSPSQDHTIAFGLVTGSLPPSASPTPAPTIPITYSPTRESLNFFFWGAPGSLGQTSSEDITKPLYVEENSVQASAGSKYTLIVLQDGSVLAGGYVDSKDQYQGHLGLGGIVKGENDFKPISNVYDVDGAILDAPEFDQAFAGVENEISSGIIHTILLDRQGNAYATGSNSQGQLCIGDKEDRFIPAQIPIEGPIVDVAIGGEHTLLLHENGTVYVCGSNEAGQIGLGEDVSQTSSPVMLDVISTISSVSAGVAHSLMIAEDGVYVTGDNSYGQLCIDTDNAVMEPEILDTTVDKVSAFEAIRSSSFLLHSDGVVEACGRNDYGQLGDGTNETVTITTVALDDVVRLIGAGPSAESIFFVTNDELIYGTGLNSRGNLGVGDQENRVIPDRVKFPNEVLLSSLSAGDDHTAALGVITGTVIPTTAPTIGSTTTTPSATPTISPSKPVFHASSVTESPSEAPSATATDAPSIGSATGLPTFSPSSGEGESAAPTSPTASSTTPPASSTETTYLFAWGARGSVGLPTGEVTIPESLDKPVIAVSAGSKYSLILLNDGTAQAAGYIDSTDDYHGHLGLKGSDIKEGENEFQDISSSFDNDEIISSPSFTRVFAGVEQEDAPGSIHSFLIDGDGQAWAMGSNANGELCLGDDVDRLIPTKVAIDGNVVSVAIGAKHTLLLLDDGTVYACGSNEDGQLALAESTTALINTPTKVEGIQEAVMISAGLSSSLFLTTNGMYVSGGNFYGQLCVDTNKGSLFEPTLLKGVNAGDVAAFEAIRSSSYILFKDGSVGACGQNNFGQLADGSNEDKVRVVVKPIPDDIPIQRLGVGSSASSVFFINEDGLIYATGLNDRGQLGLGDTDNRNTLTLVEYSGDFVNNQQISASGDHTLAR</sequence>
<dbReference type="SUPFAM" id="SSF50985">
    <property type="entry name" value="RCC1/BLIP-II"/>
    <property type="match status" value="5"/>
</dbReference>
<feature type="compositionally biased region" description="Low complexity" evidence="4">
    <location>
        <begin position="2091"/>
        <end position="2109"/>
    </location>
</feature>
<feature type="repeat" description="RCC1" evidence="3">
    <location>
        <begin position="1816"/>
        <end position="1866"/>
    </location>
</feature>
<feature type="compositionally biased region" description="Low complexity" evidence="4">
    <location>
        <begin position="695"/>
        <end position="719"/>
    </location>
</feature>
<feature type="repeat" description="RCC1" evidence="3">
    <location>
        <begin position="2233"/>
        <end position="2282"/>
    </location>
</feature>
<feature type="compositionally biased region" description="Pro residues" evidence="4">
    <location>
        <begin position="626"/>
        <end position="635"/>
    </location>
</feature>
<evidence type="ECO:0000256" key="4">
    <source>
        <dbReference type="SAM" id="MobiDB-lite"/>
    </source>
</evidence>
<feature type="repeat" description="RCC1" evidence="3">
    <location>
        <begin position="1416"/>
        <end position="1466"/>
    </location>
</feature>
<dbReference type="Proteomes" id="UP001530400">
    <property type="component" value="Unassembled WGS sequence"/>
</dbReference>
<dbReference type="InterPro" id="IPR009091">
    <property type="entry name" value="RCC1/BLIP-II"/>
</dbReference>
<dbReference type="Gene3D" id="2.130.10.30">
    <property type="entry name" value="Regulator of chromosome condensation 1/beta-lactamase-inhibitor protein II"/>
    <property type="match status" value="7"/>
</dbReference>
<keyword evidence="7" id="KW-1185">Reference proteome</keyword>
<evidence type="ECO:0000313" key="7">
    <source>
        <dbReference type="Proteomes" id="UP001530400"/>
    </source>
</evidence>
<dbReference type="Pfam" id="PF13540">
    <property type="entry name" value="RCC1_2"/>
    <property type="match status" value="1"/>
</dbReference>
<feature type="compositionally biased region" description="Basic and acidic residues" evidence="4">
    <location>
        <begin position="567"/>
        <end position="581"/>
    </location>
</feature>
<proteinExistence type="predicted"/>
<feature type="compositionally biased region" description="Basic residues" evidence="4">
    <location>
        <begin position="399"/>
        <end position="418"/>
    </location>
</feature>
<dbReference type="PANTHER" id="PTHR45982">
    <property type="entry name" value="REGULATOR OF CHROMOSOME CONDENSATION"/>
    <property type="match status" value="1"/>
</dbReference>
<dbReference type="PANTHER" id="PTHR45982:SF1">
    <property type="entry name" value="REGULATOR OF CHROMOSOME CONDENSATION"/>
    <property type="match status" value="1"/>
</dbReference>
<feature type="compositionally biased region" description="Polar residues" evidence="4">
    <location>
        <begin position="736"/>
        <end position="749"/>
    </location>
</feature>
<feature type="repeat" description="RCC1" evidence="3">
    <location>
        <begin position="940"/>
        <end position="990"/>
    </location>
</feature>
<accession>A0ABD3MVQ6</accession>
<feature type="region of interest" description="Disordered" evidence="4">
    <location>
        <begin position="215"/>
        <end position="430"/>
    </location>
</feature>
<feature type="compositionally biased region" description="Low complexity" evidence="4">
    <location>
        <begin position="215"/>
        <end position="227"/>
    </location>
</feature>
<feature type="compositionally biased region" description="Basic and acidic residues" evidence="4">
    <location>
        <begin position="464"/>
        <end position="476"/>
    </location>
</feature>
<feature type="compositionally biased region" description="Polar residues" evidence="4">
    <location>
        <begin position="2054"/>
        <end position="2089"/>
    </location>
</feature>
<dbReference type="InterPro" id="IPR058923">
    <property type="entry name" value="RCC1-like_dom"/>
</dbReference>
<organism evidence="6 7">
    <name type="scientific">Cyclotella atomus</name>
    <dbReference type="NCBI Taxonomy" id="382360"/>
    <lineage>
        <taxon>Eukaryota</taxon>
        <taxon>Sar</taxon>
        <taxon>Stramenopiles</taxon>
        <taxon>Ochrophyta</taxon>
        <taxon>Bacillariophyta</taxon>
        <taxon>Coscinodiscophyceae</taxon>
        <taxon>Thalassiosirophycidae</taxon>
        <taxon>Stephanodiscales</taxon>
        <taxon>Stephanodiscaceae</taxon>
        <taxon>Cyclotella</taxon>
    </lineage>
</organism>
<feature type="compositionally biased region" description="Low complexity" evidence="4">
    <location>
        <begin position="636"/>
        <end position="646"/>
    </location>
</feature>
<feature type="repeat" description="RCC1" evidence="3">
    <location>
        <begin position="1366"/>
        <end position="1415"/>
    </location>
</feature>
<feature type="compositionally biased region" description="Polar residues" evidence="4">
    <location>
        <begin position="374"/>
        <end position="383"/>
    </location>
</feature>
<dbReference type="PRINTS" id="PR00633">
    <property type="entry name" value="RCCNDNSATION"/>
</dbReference>
<dbReference type="Pfam" id="PF25390">
    <property type="entry name" value="WD40_RLD"/>
    <property type="match status" value="3"/>
</dbReference>
<dbReference type="InterPro" id="IPR051553">
    <property type="entry name" value="Ran_GTPase-activating"/>
</dbReference>
<feature type="compositionally biased region" description="Pro residues" evidence="4">
    <location>
        <begin position="353"/>
        <end position="372"/>
    </location>
</feature>
<dbReference type="EMBL" id="JALLPJ020001355">
    <property type="protein sequence ID" value="KAL3767949.1"/>
    <property type="molecule type" value="Genomic_DNA"/>
</dbReference>
<dbReference type="PROSITE" id="PS50012">
    <property type="entry name" value="RCC1_3"/>
    <property type="match status" value="11"/>
</dbReference>
<feature type="repeat" description="RCC1" evidence="3">
    <location>
        <begin position="2441"/>
        <end position="2490"/>
    </location>
</feature>
<feature type="repeat" description="RCC1" evidence="3">
    <location>
        <begin position="2283"/>
        <end position="2334"/>
    </location>
</feature>
<evidence type="ECO:0000256" key="2">
    <source>
        <dbReference type="ARBA" id="ARBA00022737"/>
    </source>
</evidence>
<keyword evidence="2" id="KW-0677">Repeat</keyword>
<keyword evidence="1" id="KW-0344">Guanine-nucleotide releasing factor</keyword>
<reference evidence="6 7" key="1">
    <citation type="submission" date="2024-10" db="EMBL/GenBank/DDBJ databases">
        <title>Updated reference genomes for cyclostephanoid diatoms.</title>
        <authorList>
            <person name="Roberts W.R."/>
            <person name="Alverson A.J."/>
        </authorList>
    </citation>
    <scope>NUCLEOTIDE SEQUENCE [LARGE SCALE GENOMIC DNA]</scope>
    <source>
        <strain evidence="6 7">AJA010-31</strain>
    </source>
</reference>
<feature type="compositionally biased region" description="Basic and acidic residues" evidence="4">
    <location>
        <begin position="242"/>
        <end position="251"/>
    </location>
</feature>